<dbReference type="Gene3D" id="3.40.50.970">
    <property type="match status" value="1"/>
</dbReference>
<dbReference type="Pfam" id="PF01558">
    <property type="entry name" value="POR"/>
    <property type="match status" value="1"/>
</dbReference>
<dbReference type="InterPro" id="IPR050722">
    <property type="entry name" value="Pyruvate:ferred/Flavod_OxRd"/>
</dbReference>
<dbReference type="InterPro" id="IPR019752">
    <property type="entry name" value="Pyrv/ketoisovalerate_OxRed_cat"/>
</dbReference>
<dbReference type="Proteomes" id="UP000237819">
    <property type="component" value="Unassembled WGS sequence"/>
</dbReference>
<dbReference type="GO" id="GO:0016903">
    <property type="term" value="F:oxidoreductase activity, acting on the aldehyde or oxo group of donors"/>
    <property type="evidence" value="ECO:0007669"/>
    <property type="project" value="InterPro"/>
</dbReference>
<dbReference type="InterPro" id="IPR022367">
    <property type="entry name" value="2-oxoacid/accept_OxRdtase_asu"/>
</dbReference>
<dbReference type="InterPro" id="IPR009014">
    <property type="entry name" value="Transketo_C/PFOR_II"/>
</dbReference>
<dbReference type="EMBL" id="PUHZ01000012">
    <property type="protein sequence ID" value="PQO46009.1"/>
    <property type="molecule type" value="Genomic_DNA"/>
</dbReference>
<reference evidence="5 6" key="1">
    <citation type="submission" date="2018-02" db="EMBL/GenBank/DDBJ databases">
        <title>Comparative genomes isolates from brazilian mangrove.</title>
        <authorList>
            <person name="Araujo J.E."/>
            <person name="Taketani R.G."/>
            <person name="Silva M.C.P."/>
            <person name="Loureco M.V."/>
            <person name="Andreote F.D."/>
        </authorList>
    </citation>
    <scope>NUCLEOTIDE SEQUENCE [LARGE SCALE GENOMIC DNA]</scope>
    <source>
        <strain evidence="5 6">Nap-Phe MGV</strain>
    </source>
</reference>
<dbReference type="SUPFAM" id="SSF52922">
    <property type="entry name" value="TK C-terminal domain-like"/>
    <property type="match status" value="1"/>
</dbReference>
<dbReference type="AlphaFoldDB" id="A0A2S8GNK8"/>
<accession>A0A2S8GNK8</accession>
<dbReference type="NCBIfam" id="TIGR03710">
    <property type="entry name" value="OAFO_sf"/>
    <property type="match status" value="1"/>
</dbReference>
<dbReference type="InterPro" id="IPR002869">
    <property type="entry name" value="Pyrv_flavodox_OxRed_cen"/>
</dbReference>
<evidence type="ECO:0000313" key="5">
    <source>
        <dbReference type="EMBL" id="PQO46009.1"/>
    </source>
</evidence>
<name>A0A2S8GNK8_9BACT</name>
<dbReference type="CDD" id="cd07034">
    <property type="entry name" value="TPP_PYR_PFOR_IOR-alpha_like"/>
    <property type="match status" value="1"/>
</dbReference>
<dbReference type="GO" id="GO:0006979">
    <property type="term" value="P:response to oxidative stress"/>
    <property type="evidence" value="ECO:0007669"/>
    <property type="project" value="TreeGrafter"/>
</dbReference>
<evidence type="ECO:0000259" key="4">
    <source>
        <dbReference type="Pfam" id="PF01855"/>
    </source>
</evidence>
<gene>
    <name evidence="5" type="ORF">C5Y93_11795</name>
</gene>
<dbReference type="InterPro" id="IPR002880">
    <property type="entry name" value="Pyrv_Fd/Flavodoxin_OxRdtase_N"/>
</dbReference>
<keyword evidence="1" id="KW-0560">Oxidoreductase</keyword>
<evidence type="ECO:0000313" key="6">
    <source>
        <dbReference type="Proteomes" id="UP000237819"/>
    </source>
</evidence>
<dbReference type="FunFam" id="3.40.50.970:FF:000022">
    <property type="entry name" value="2-oxoglutarate ferredoxin oxidoreductase alpha subunit"/>
    <property type="match status" value="1"/>
</dbReference>
<protein>
    <submittedName>
        <fullName evidence="5">2-oxoglutarate ferredoxin oxidoreductase subunit alpha</fullName>
    </submittedName>
</protein>
<dbReference type="InterPro" id="IPR029061">
    <property type="entry name" value="THDP-binding"/>
</dbReference>
<feature type="domain" description="Pyruvate/ketoisovalerate oxidoreductase catalytic" evidence="3">
    <location>
        <begin position="45"/>
        <end position="232"/>
    </location>
</feature>
<evidence type="ECO:0000259" key="3">
    <source>
        <dbReference type="Pfam" id="PF01558"/>
    </source>
</evidence>
<sequence>MNSSDKLGVAGEASLPGDRLGETLKSTKQTVIIEGATVRLAGDSGDGMQLAGTQLTGASTRLGNDVATFPDFPAEIRAPKGTTAGVSGFQVRFSSKQIFTPGDTLNALVAMNPAALKTNLHDLAGGGILIVNEDEFDEKSLQLSGYTANPLEDESLNEYQLIQVPMTRITREAVAEQGLSSAQADRCRNFFAMGLVYWLYGRSLEPTLNFIETKFGNKPQIAEANRRALNAGWYYGETTDAFGSSFRVDPAKLRPGKYRSLNGNKAMALGLLAAAKKCDKDLFLGTYPITPASDILHELSHHKNFGVRTFQAEDEIAAMCSTIGAAFGGLMAVTTSSGPGIALKGEALGLALMLELPMLIVNVQRGGPSTGLPTKTEQADLLQAVFGRNGEAPIPVLAARSPSDCFHVAMEAWRIAVNFMTPVIVLTDGYIANGTEPWRIPTSDELPSLKITHPEKVEGQPFYPYARNDKLARPWAIPGTEGLTHRLGGLEKQDLTGNVSYDGDNHEHMVQTRARKIANIALDIPLQEVIGPATGKLLVLSWGGTYGSCATAVDHVLQSGGSVAHAHLRYLNPLPSNLEELLNRYDQVLIPELNLGQLQTVVQAAHCKRAIPMHQVKGKPFSVQQIVQRIEEILAAEAAATC</sequence>
<dbReference type="PANTHER" id="PTHR32154:SF20">
    <property type="entry name" value="2-OXOGLUTARATE OXIDOREDUCTASE SUBUNIT KORA"/>
    <property type="match status" value="1"/>
</dbReference>
<feature type="region of interest" description="Disordered" evidence="2">
    <location>
        <begin position="1"/>
        <end position="21"/>
    </location>
</feature>
<proteinExistence type="predicted"/>
<dbReference type="Gene3D" id="3.40.50.920">
    <property type="match status" value="1"/>
</dbReference>
<dbReference type="RefSeq" id="WP_105335708.1">
    <property type="nucleotide sequence ID" value="NZ_PUHZ01000012.1"/>
</dbReference>
<dbReference type="SUPFAM" id="SSF52518">
    <property type="entry name" value="Thiamin diphosphate-binding fold (THDP-binding)"/>
    <property type="match status" value="1"/>
</dbReference>
<evidence type="ECO:0000256" key="2">
    <source>
        <dbReference type="SAM" id="MobiDB-lite"/>
    </source>
</evidence>
<dbReference type="OrthoDB" id="9794954at2"/>
<dbReference type="PANTHER" id="PTHR32154">
    <property type="entry name" value="PYRUVATE-FLAVODOXIN OXIDOREDUCTASE-RELATED"/>
    <property type="match status" value="1"/>
</dbReference>
<organism evidence="5 6">
    <name type="scientific">Blastopirellula marina</name>
    <dbReference type="NCBI Taxonomy" id="124"/>
    <lineage>
        <taxon>Bacteria</taxon>
        <taxon>Pseudomonadati</taxon>
        <taxon>Planctomycetota</taxon>
        <taxon>Planctomycetia</taxon>
        <taxon>Pirellulales</taxon>
        <taxon>Pirellulaceae</taxon>
        <taxon>Blastopirellula</taxon>
    </lineage>
</organism>
<dbReference type="Pfam" id="PF01855">
    <property type="entry name" value="POR_N"/>
    <property type="match status" value="1"/>
</dbReference>
<dbReference type="SUPFAM" id="SSF53323">
    <property type="entry name" value="Pyruvate-ferredoxin oxidoreductase, PFOR, domain III"/>
    <property type="match status" value="1"/>
</dbReference>
<evidence type="ECO:0000256" key="1">
    <source>
        <dbReference type="ARBA" id="ARBA00023002"/>
    </source>
</evidence>
<feature type="domain" description="Pyruvate flavodoxin/ferredoxin oxidoreductase pyrimidine binding" evidence="4">
    <location>
        <begin position="283"/>
        <end position="494"/>
    </location>
</feature>
<dbReference type="Gene3D" id="3.40.920.10">
    <property type="entry name" value="Pyruvate-ferredoxin oxidoreductase, PFOR, domain III"/>
    <property type="match status" value="1"/>
</dbReference>
<comment type="caution">
    <text evidence="5">The sequence shown here is derived from an EMBL/GenBank/DDBJ whole genome shotgun (WGS) entry which is preliminary data.</text>
</comment>